<evidence type="ECO:0000313" key="2">
    <source>
        <dbReference type="Proteomes" id="UP000027466"/>
    </source>
</evidence>
<proteinExistence type="predicted"/>
<dbReference type="AlphaFoldDB" id="A0A069PLB4"/>
<accession>A0A069PLB4</accession>
<gene>
    <name evidence="1" type="ORF">BG61_03500</name>
</gene>
<name>A0A069PLB4_9BURK</name>
<dbReference type="EMBL" id="JFHC01000109">
    <property type="protein sequence ID" value="KDR38091.1"/>
    <property type="molecule type" value="Genomic_DNA"/>
</dbReference>
<keyword evidence="2" id="KW-1185">Reference proteome</keyword>
<comment type="caution">
    <text evidence="1">The sequence shown here is derived from an EMBL/GenBank/DDBJ whole genome shotgun (WGS) entry which is preliminary data.</text>
</comment>
<protein>
    <submittedName>
        <fullName evidence="1">Uncharacterized protein</fullName>
    </submittedName>
</protein>
<evidence type="ECO:0000313" key="1">
    <source>
        <dbReference type="EMBL" id="KDR38091.1"/>
    </source>
</evidence>
<dbReference type="Proteomes" id="UP000027466">
    <property type="component" value="Unassembled WGS sequence"/>
</dbReference>
<reference evidence="1 2" key="1">
    <citation type="submission" date="2014-03" db="EMBL/GenBank/DDBJ databases">
        <title>Draft Genome Sequences of Four Burkholderia Strains.</title>
        <authorList>
            <person name="Liu X.Y."/>
            <person name="Li C.X."/>
            <person name="Xu J.H."/>
        </authorList>
    </citation>
    <scope>NUCLEOTIDE SEQUENCE [LARGE SCALE GENOMIC DNA]</scope>
    <source>
        <strain evidence="1 2">DSM 50014</strain>
    </source>
</reference>
<sequence length="61" mass="6608">MGEASLYQRAIAEDMSAIPLIDAADLMLPTLASAPFSHEGWLFELKYHGSRSLVRKVGASS</sequence>
<organism evidence="1 2">
    <name type="scientific">Caballeronia glathei</name>
    <dbReference type="NCBI Taxonomy" id="60547"/>
    <lineage>
        <taxon>Bacteria</taxon>
        <taxon>Pseudomonadati</taxon>
        <taxon>Pseudomonadota</taxon>
        <taxon>Betaproteobacteria</taxon>
        <taxon>Burkholderiales</taxon>
        <taxon>Burkholderiaceae</taxon>
        <taxon>Caballeronia</taxon>
    </lineage>
</organism>